<evidence type="ECO:0000256" key="1">
    <source>
        <dbReference type="ARBA" id="ARBA00004613"/>
    </source>
</evidence>
<dbReference type="PANTHER" id="PTHR38340">
    <property type="entry name" value="S-LAYER PROTEIN"/>
    <property type="match status" value="1"/>
</dbReference>
<dbReference type="Gene3D" id="2.150.10.10">
    <property type="entry name" value="Serralysin-like metalloprotease, C-terminal"/>
    <property type="match status" value="1"/>
</dbReference>
<evidence type="ECO:0000256" key="2">
    <source>
        <dbReference type="ARBA" id="ARBA00022525"/>
    </source>
</evidence>
<evidence type="ECO:0000313" key="3">
    <source>
        <dbReference type="EMBL" id="TPD59006.1"/>
    </source>
</evidence>
<dbReference type="Proteomes" id="UP000319148">
    <property type="component" value="Unassembled WGS sequence"/>
</dbReference>
<dbReference type="OrthoDB" id="475207at2"/>
<dbReference type="Pfam" id="PF00353">
    <property type="entry name" value="HemolysinCabind"/>
    <property type="match status" value="2"/>
</dbReference>
<gene>
    <name evidence="3" type="ORF">FIV46_12275</name>
</gene>
<comment type="subcellular location">
    <subcellularLocation>
        <location evidence="1">Secreted</location>
    </subcellularLocation>
</comment>
<dbReference type="PANTHER" id="PTHR38340:SF1">
    <property type="entry name" value="S-LAYER PROTEIN"/>
    <property type="match status" value="1"/>
</dbReference>
<dbReference type="GO" id="GO:0005576">
    <property type="term" value="C:extracellular region"/>
    <property type="evidence" value="ECO:0007669"/>
    <property type="project" value="UniProtKB-SubCell"/>
</dbReference>
<keyword evidence="2" id="KW-0964">Secreted</keyword>
<dbReference type="EMBL" id="VFIY01000015">
    <property type="protein sequence ID" value="TPD59006.1"/>
    <property type="molecule type" value="Genomic_DNA"/>
</dbReference>
<dbReference type="InterPro" id="IPR011049">
    <property type="entry name" value="Serralysin-like_metalloprot_C"/>
</dbReference>
<accession>A0A501PGK6</accession>
<sequence>MFGLIGDYSSAEDKLAAHKKAINLLFNGTTANGNHNIYEIIEARDVHSAFPESIQTEIDYLVSQLNIPAEDLKDIHFVQVDEEGLSSTLNGGTSADQTEATTNNLILGEDENDTITISVGVLNSIEEVDGGQGYNRLSILAGETLDVSTVNLLNIDELTGSWSDEIIYGAVGADNIFGYGGYDTLYGNAGDDTFTGGGQNDELHGGADNDTFLYTDGDGTDAIYGDDGYDKLLASDLDDNIYTSALESIEEIDGGLGYNALYLGSSTTLDSSATLLLNIDEIHGSSGDDVIITTAEDEVIYSGTGTDTIDAGAGNDLVIDDLGSDSQVTVADWFASNDNGDYHVENIQTANMILDHTEVNQLIQAMAGMTMPTGGEIDLQDPNNASLASVIAATWESRAG</sequence>
<dbReference type="InterPro" id="IPR001343">
    <property type="entry name" value="Hemolysn_Ca-bd"/>
</dbReference>
<organism evidence="3 4">
    <name type="scientific">Emcibacter nanhaiensis</name>
    <dbReference type="NCBI Taxonomy" id="1505037"/>
    <lineage>
        <taxon>Bacteria</taxon>
        <taxon>Pseudomonadati</taxon>
        <taxon>Pseudomonadota</taxon>
        <taxon>Alphaproteobacteria</taxon>
        <taxon>Emcibacterales</taxon>
        <taxon>Emcibacteraceae</taxon>
        <taxon>Emcibacter</taxon>
    </lineage>
</organism>
<dbReference type="SUPFAM" id="SSF51120">
    <property type="entry name" value="beta-Roll"/>
    <property type="match status" value="2"/>
</dbReference>
<dbReference type="RefSeq" id="WP_139941225.1">
    <property type="nucleotide sequence ID" value="NZ_JBHSYP010000002.1"/>
</dbReference>
<name>A0A501PGK6_9PROT</name>
<reference evidence="4" key="1">
    <citation type="submission" date="2019-06" db="EMBL/GenBank/DDBJ databases">
        <title>The complete genome of Emcibacter congregatus ZYLT.</title>
        <authorList>
            <person name="Zhao Z."/>
        </authorList>
    </citation>
    <scope>NUCLEOTIDE SEQUENCE [LARGE SCALE GENOMIC DNA]</scope>
    <source>
        <strain evidence="4">MCCC 1A06723</strain>
    </source>
</reference>
<proteinExistence type="predicted"/>
<comment type="caution">
    <text evidence="3">The sequence shown here is derived from an EMBL/GenBank/DDBJ whole genome shotgun (WGS) entry which is preliminary data.</text>
</comment>
<protein>
    <submittedName>
        <fullName evidence="3">Calcium-binding protein</fullName>
    </submittedName>
</protein>
<keyword evidence="4" id="KW-1185">Reference proteome</keyword>
<dbReference type="InterPro" id="IPR050557">
    <property type="entry name" value="RTX_toxin/Mannuronan_C5-epim"/>
</dbReference>
<evidence type="ECO:0000313" key="4">
    <source>
        <dbReference type="Proteomes" id="UP000319148"/>
    </source>
</evidence>
<dbReference type="PRINTS" id="PR00313">
    <property type="entry name" value="CABNDNGRPT"/>
</dbReference>
<dbReference type="GO" id="GO:0005509">
    <property type="term" value="F:calcium ion binding"/>
    <property type="evidence" value="ECO:0007669"/>
    <property type="project" value="InterPro"/>
</dbReference>
<dbReference type="AlphaFoldDB" id="A0A501PGK6"/>